<evidence type="ECO:0000313" key="3">
    <source>
        <dbReference type="Proteomes" id="UP000822993"/>
    </source>
</evidence>
<dbReference type="RefSeq" id="WP_193718299.1">
    <property type="nucleotide sequence ID" value="NZ_JACSPN010000001.1"/>
</dbReference>
<comment type="caution">
    <text evidence="2">The sequence shown here is derived from an EMBL/GenBank/DDBJ whole genome shotgun (WGS) entry which is preliminary data.</text>
</comment>
<dbReference type="PROSITE" id="PS51257">
    <property type="entry name" value="PROKAR_LIPOPROTEIN"/>
    <property type="match status" value="1"/>
</dbReference>
<reference evidence="2 3" key="1">
    <citation type="submission" date="2020-08" db="EMBL/GenBank/DDBJ databases">
        <title>A Genomic Blueprint of the Chicken Gut Microbiome.</title>
        <authorList>
            <person name="Gilroy R."/>
            <person name="Ravi A."/>
            <person name="Getino M."/>
            <person name="Pursley I."/>
            <person name="Horton D.L."/>
            <person name="Alikhan N.-F."/>
            <person name="Baker D."/>
            <person name="Gharbi K."/>
            <person name="Hall N."/>
            <person name="Watson M."/>
            <person name="Adriaenssens E.M."/>
            <person name="Foster-Nyarko E."/>
            <person name="Jarju S."/>
            <person name="Secka A."/>
            <person name="Antonio M."/>
            <person name="Oren A."/>
            <person name="Chaudhuri R."/>
            <person name="La Ragione R.M."/>
            <person name="Hildebrand F."/>
            <person name="Pallen M.J."/>
        </authorList>
    </citation>
    <scope>NUCLEOTIDE SEQUENCE [LARGE SCALE GENOMIC DNA]</scope>
    <source>
        <strain evidence="2 3">Sa1BUA8</strain>
    </source>
</reference>
<dbReference type="EMBL" id="JACSPN010000001">
    <property type="protein sequence ID" value="MBE7698989.1"/>
    <property type="molecule type" value="Genomic_DNA"/>
</dbReference>
<evidence type="ECO:0008006" key="4">
    <source>
        <dbReference type="Google" id="ProtNLM"/>
    </source>
</evidence>
<evidence type="ECO:0000313" key="2">
    <source>
        <dbReference type="EMBL" id="MBE7698989.1"/>
    </source>
</evidence>
<keyword evidence="1" id="KW-0732">Signal</keyword>
<proteinExistence type="predicted"/>
<gene>
    <name evidence="2" type="ORF">H9623_01530</name>
</gene>
<dbReference type="AlphaFoldDB" id="A0A9D5U5N6"/>
<dbReference type="Proteomes" id="UP000822993">
    <property type="component" value="Unassembled WGS sequence"/>
</dbReference>
<accession>A0A9D5U5N6</accession>
<feature type="signal peptide" evidence="1">
    <location>
        <begin position="1"/>
        <end position="22"/>
    </location>
</feature>
<feature type="chain" id="PRO_5038608797" description="Alpha/beta hydrolase" evidence="1">
    <location>
        <begin position="23"/>
        <end position="112"/>
    </location>
</feature>
<sequence>MPRRTGLLVGVLAASCGALALAAAPWATGRVAIPAQGPWIVAVDGWPAGIDACAEDHAVEYAVTPLPLPPLPTTVALVPEAGREDVERVVRCLDRYVPSSGIDVMTVPPAAS</sequence>
<keyword evidence="3" id="KW-1185">Reference proteome</keyword>
<evidence type="ECO:0000256" key="1">
    <source>
        <dbReference type="SAM" id="SignalP"/>
    </source>
</evidence>
<organism evidence="2 3">
    <name type="scientific">Oerskovia douganii</name>
    <dbReference type="NCBI Taxonomy" id="2762210"/>
    <lineage>
        <taxon>Bacteria</taxon>
        <taxon>Bacillati</taxon>
        <taxon>Actinomycetota</taxon>
        <taxon>Actinomycetes</taxon>
        <taxon>Micrococcales</taxon>
        <taxon>Cellulomonadaceae</taxon>
        <taxon>Oerskovia</taxon>
    </lineage>
</organism>
<protein>
    <recommendedName>
        <fullName evidence="4">Alpha/beta hydrolase</fullName>
    </recommendedName>
</protein>
<name>A0A9D5U5N6_9CELL</name>